<gene>
    <name evidence="1" type="ORF">R54767_02850</name>
</gene>
<comment type="caution">
    <text evidence="1">The sequence shown here is derived from an EMBL/GenBank/DDBJ whole genome shotgun (WGS) entry which is preliminary data.</text>
</comment>
<dbReference type="Proteomes" id="UP000789752">
    <property type="component" value="Unassembled WGS sequence"/>
</dbReference>
<accession>A0ABM8U541</accession>
<name>A0ABM8U541_9BURK</name>
<proteinExistence type="predicted"/>
<evidence type="ECO:0000313" key="1">
    <source>
        <dbReference type="EMBL" id="CAG4902400.1"/>
    </source>
</evidence>
<organism evidence="1 2">
    <name type="scientific">Paraburkholderia gardini</name>
    <dbReference type="NCBI Taxonomy" id="2823469"/>
    <lineage>
        <taxon>Bacteria</taxon>
        <taxon>Pseudomonadati</taxon>
        <taxon>Pseudomonadota</taxon>
        <taxon>Betaproteobacteria</taxon>
        <taxon>Burkholderiales</taxon>
        <taxon>Burkholderiaceae</taxon>
        <taxon>Paraburkholderia</taxon>
    </lineage>
</organism>
<protein>
    <submittedName>
        <fullName evidence="1">Uncharacterized protein</fullName>
    </submittedName>
</protein>
<evidence type="ECO:0000313" key="2">
    <source>
        <dbReference type="Proteomes" id="UP000789752"/>
    </source>
</evidence>
<sequence>MGFNGRPRVPEKQKQSLEAFIAILREFFYINTPGCHREFPGRLDEGNICAGNAGLMLIEVSVRAGRLATPPHVDVTGFVASL</sequence>
<keyword evidence="2" id="KW-1185">Reference proteome</keyword>
<reference evidence="1 2" key="1">
    <citation type="submission" date="2021-04" db="EMBL/GenBank/DDBJ databases">
        <authorList>
            <person name="Vanwijnsberghe S."/>
        </authorList>
    </citation>
    <scope>NUCLEOTIDE SEQUENCE [LARGE SCALE GENOMIC DNA]</scope>
    <source>
        <strain evidence="1 2">LMG 32171</strain>
    </source>
</reference>
<dbReference type="EMBL" id="CAJQYY010000015">
    <property type="protein sequence ID" value="CAG4902400.1"/>
    <property type="molecule type" value="Genomic_DNA"/>
</dbReference>